<feature type="transmembrane region" description="Helical" evidence="1">
    <location>
        <begin position="6"/>
        <end position="26"/>
    </location>
</feature>
<keyword evidence="1" id="KW-1133">Transmembrane helix</keyword>
<dbReference type="STRING" id="1797580.A2Z61_00325"/>
<evidence type="ECO:0000256" key="1">
    <source>
        <dbReference type="SAM" id="Phobius"/>
    </source>
</evidence>
<accession>A0A1F5EJZ6</accession>
<comment type="caution">
    <text evidence="2">The sequence shown here is derived from an EMBL/GenBank/DDBJ whole genome shotgun (WGS) entry which is preliminary data.</text>
</comment>
<dbReference type="EMBL" id="MFAC01000007">
    <property type="protein sequence ID" value="OGD67534.1"/>
    <property type="molecule type" value="Genomic_DNA"/>
</dbReference>
<evidence type="ECO:0000313" key="2">
    <source>
        <dbReference type="EMBL" id="OGD67534.1"/>
    </source>
</evidence>
<sequence>MDLLFLGMTLSVIGEVLIGLAVFNVHRHIVREHKIDKDVLIAMRREKWMAICGILFIAFGYFFQLYANGYFS</sequence>
<dbReference type="AlphaFoldDB" id="A0A1F5EJZ6"/>
<gene>
    <name evidence="2" type="ORF">A2Z61_00325</name>
</gene>
<reference evidence="2 3" key="1">
    <citation type="journal article" date="2016" name="Nat. Commun.">
        <title>Thousands of microbial genomes shed light on interconnected biogeochemical processes in an aquifer system.</title>
        <authorList>
            <person name="Anantharaman K."/>
            <person name="Brown C.T."/>
            <person name="Hug L.A."/>
            <person name="Sharon I."/>
            <person name="Castelle C.J."/>
            <person name="Probst A.J."/>
            <person name="Thomas B.C."/>
            <person name="Singh A."/>
            <person name="Wilkins M.J."/>
            <person name="Karaoz U."/>
            <person name="Brodie E.L."/>
            <person name="Williams K.H."/>
            <person name="Hubbard S.S."/>
            <person name="Banfield J.F."/>
        </authorList>
    </citation>
    <scope>NUCLEOTIDE SEQUENCE [LARGE SCALE GENOMIC DNA]</scope>
</reference>
<protein>
    <submittedName>
        <fullName evidence="2">Uncharacterized protein</fullName>
    </submittedName>
</protein>
<keyword evidence="1" id="KW-0812">Transmembrane</keyword>
<organism evidence="2 3">
    <name type="scientific">Candidatus Campbellbacteria bacterium RIFCSPLOWO2_02_35_12</name>
    <dbReference type="NCBI Taxonomy" id="1797580"/>
    <lineage>
        <taxon>Bacteria</taxon>
        <taxon>Candidatus Campbelliibacteriota</taxon>
    </lineage>
</organism>
<evidence type="ECO:0000313" key="3">
    <source>
        <dbReference type="Proteomes" id="UP000186029"/>
    </source>
</evidence>
<feature type="transmembrane region" description="Helical" evidence="1">
    <location>
        <begin position="47"/>
        <end position="67"/>
    </location>
</feature>
<name>A0A1F5EJZ6_9BACT</name>
<keyword evidence="1" id="KW-0472">Membrane</keyword>
<proteinExistence type="predicted"/>
<dbReference type="Proteomes" id="UP000186029">
    <property type="component" value="Unassembled WGS sequence"/>
</dbReference>